<feature type="region of interest" description="Disordered" evidence="6">
    <location>
        <begin position="97"/>
        <end position="116"/>
    </location>
</feature>
<dbReference type="InterPro" id="IPR054712">
    <property type="entry name" value="Cas3-like_dom"/>
</dbReference>
<dbReference type="GO" id="GO:0004519">
    <property type="term" value="F:endonuclease activity"/>
    <property type="evidence" value="ECO:0007669"/>
    <property type="project" value="UniProtKB-KW"/>
</dbReference>
<dbReference type="NCBIfam" id="TIGR01596">
    <property type="entry name" value="cas3_HD"/>
    <property type="match status" value="1"/>
</dbReference>
<organism evidence="9 10">
    <name type="scientific">Faecalibacterium prausnitzii</name>
    <dbReference type="NCBI Taxonomy" id="853"/>
    <lineage>
        <taxon>Bacteria</taxon>
        <taxon>Bacillati</taxon>
        <taxon>Bacillota</taxon>
        <taxon>Clostridia</taxon>
        <taxon>Eubacteriales</taxon>
        <taxon>Oscillospiraceae</taxon>
        <taxon>Faecalibacterium</taxon>
    </lineage>
</organism>
<dbReference type="AlphaFoldDB" id="A0A329TT41"/>
<dbReference type="SUPFAM" id="SSF109604">
    <property type="entry name" value="HD-domain/PDEase-like"/>
    <property type="match status" value="1"/>
</dbReference>
<reference evidence="9 10" key="1">
    <citation type="submission" date="2018-02" db="EMBL/GenBank/DDBJ databases">
        <title>Complete genome sequencing of Faecalibacterium prausnitzii strains isolated from the human gut.</title>
        <authorList>
            <person name="Fitzgerald B.C."/>
            <person name="Shkoporov A.N."/>
            <person name="Ross P.R."/>
            <person name="Hill C."/>
        </authorList>
    </citation>
    <scope>NUCLEOTIDE SEQUENCE [LARGE SCALE GENOMIC DNA]</scope>
    <source>
        <strain evidence="9 10">APC942/32-1</strain>
    </source>
</reference>
<dbReference type="PANTHER" id="PTHR47962:SF5">
    <property type="entry name" value="ATP-DEPENDENT HELICASE LHR-RELATED"/>
    <property type="match status" value="1"/>
</dbReference>
<dbReference type="Gene3D" id="3.40.50.300">
    <property type="entry name" value="P-loop containing nucleotide triphosphate hydrolases"/>
    <property type="match status" value="2"/>
</dbReference>
<dbReference type="GO" id="GO:0016887">
    <property type="term" value="F:ATP hydrolysis activity"/>
    <property type="evidence" value="ECO:0007669"/>
    <property type="project" value="TreeGrafter"/>
</dbReference>
<evidence type="ECO:0000256" key="2">
    <source>
        <dbReference type="ARBA" id="ARBA00022801"/>
    </source>
</evidence>
<evidence type="ECO:0000259" key="8">
    <source>
        <dbReference type="PROSITE" id="PS51643"/>
    </source>
</evidence>
<dbReference type="InterPro" id="IPR027417">
    <property type="entry name" value="P-loop_NTPase"/>
</dbReference>
<dbReference type="Pfam" id="PF00270">
    <property type="entry name" value="DEAD"/>
    <property type="match status" value="1"/>
</dbReference>
<dbReference type="CDD" id="cd09641">
    <property type="entry name" value="Cas3''_I"/>
    <property type="match status" value="1"/>
</dbReference>
<feature type="compositionally biased region" description="Low complexity" evidence="6">
    <location>
        <begin position="97"/>
        <end position="107"/>
    </location>
</feature>
<dbReference type="PROSITE" id="PS51192">
    <property type="entry name" value="HELICASE_ATP_BIND_1"/>
    <property type="match status" value="1"/>
</dbReference>
<dbReference type="InterPro" id="IPR006674">
    <property type="entry name" value="HD_domain"/>
</dbReference>
<dbReference type="EMBL" id="PRLB01000016">
    <property type="protein sequence ID" value="RAW51768.1"/>
    <property type="molecule type" value="Genomic_DNA"/>
</dbReference>
<dbReference type="InterPro" id="IPR052511">
    <property type="entry name" value="ATP-dep_Helicase"/>
</dbReference>
<name>A0A329TT41_9FIRM</name>
<keyword evidence="9" id="KW-0540">Nuclease</keyword>
<evidence type="ECO:0000256" key="4">
    <source>
        <dbReference type="ARBA" id="ARBA00022840"/>
    </source>
</evidence>
<evidence type="ECO:0000313" key="9">
    <source>
        <dbReference type="EMBL" id="RAW51768.1"/>
    </source>
</evidence>
<keyword evidence="5" id="KW-0051">Antiviral defense</keyword>
<dbReference type="PROSITE" id="PS51643">
    <property type="entry name" value="HD_CAS3"/>
    <property type="match status" value="1"/>
</dbReference>
<dbReference type="RefSeq" id="WP_158401648.1">
    <property type="nucleotide sequence ID" value="NZ_PRLB01000016.1"/>
</dbReference>
<keyword evidence="2" id="KW-0378">Hydrolase</keyword>
<dbReference type="Pfam" id="PF22590">
    <property type="entry name" value="Cas3-like_C_2"/>
    <property type="match status" value="1"/>
</dbReference>
<feature type="domain" description="Helicase ATP-binding" evidence="7">
    <location>
        <begin position="222"/>
        <end position="409"/>
    </location>
</feature>
<dbReference type="GO" id="GO:0003677">
    <property type="term" value="F:DNA binding"/>
    <property type="evidence" value="ECO:0007669"/>
    <property type="project" value="TreeGrafter"/>
</dbReference>
<dbReference type="Proteomes" id="UP000251144">
    <property type="component" value="Unassembled WGS sequence"/>
</dbReference>
<sequence>MEHSTRLAHISEDGTRTQTVYDHLAGTARLAGSFAAPFGAQSEAEFAAWLHDVGKYSDAFQLRLKGGPKVDHSTAGAQEAWVRQHLHTAFAVAGHHSGLPDGGSPADDPGDATLFGRSKKPVAPYDGWQEVTLPASTPPAWACADPLSLAFFTRMLYSCLVDADFIDTETFMDGKAAPRGSGTDIAALRDIVSAQAQRYLRAESPSPVSVQRNTVLRACLEKGAHGPQGLYTLTVPTGGGKTFASLAFALEHAAAQKMKRVIYVIPYMSIIDQTAAVFSGLLGAENVLADFSNAEYKTVEQDDLTPAQYRQMLASENWDAPVVVTTAVQFFESLYANRSSRCRKLHNIADSVIIFDEAQTLPGDYLAPCVSAIAQLIQHYHSTAILCTATQPALEPLFRHFAPELHPQEITPDAARLYEVLRRTTLQDLGTLPQEEFAARLANHPQVLCVVNRRKTAQQLYAALPAEGSYCLTTLLCAADRRRQLDAIRQRLKKGLPCRVVSTSLIEAGVDVDFPVAYREQCGLDSLLQTAGRCNREGRRGAEESIVYRFRLDECSTPQMLRQNVSALDYTARHQSMLDTPKAIKAYFEELLELRGMPSDLSVPNAIDKHGILGAFLRGIRGCQLPFAQVAEEFRLIENAARTVYLPVGEGAALCEQLQSEHVTRTLLRKLGVYSVSCYKDQFDKLDAAGALELRPDGSAILTDTSCYSEKTGLAMDVETGIGLYF</sequence>
<dbReference type="InterPro" id="IPR014001">
    <property type="entry name" value="Helicase_ATP-bd"/>
</dbReference>
<dbReference type="InterPro" id="IPR011545">
    <property type="entry name" value="DEAD/DEAH_box_helicase_dom"/>
</dbReference>
<dbReference type="Pfam" id="PF01966">
    <property type="entry name" value="HD"/>
    <property type="match status" value="1"/>
</dbReference>
<evidence type="ECO:0000256" key="1">
    <source>
        <dbReference type="ARBA" id="ARBA00022741"/>
    </source>
</evidence>
<dbReference type="GO" id="GO:0051607">
    <property type="term" value="P:defense response to virus"/>
    <property type="evidence" value="ECO:0007669"/>
    <property type="project" value="UniProtKB-KW"/>
</dbReference>
<dbReference type="InterPro" id="IPR006483">
    <property type="entry name" value="CRISPR-assoc_Cas3_HD"/>
</dbReference>
<dbReference type="PANTHER" id="PTHR47962">
    <property type="entry name" value="ATP-DEPENDENT HELICASE LHR-RELATED-RELATED"/>
    <property type="match status" value="1"/>
</dbReference>
<accession>A0A329TT41</accession>
<evidence type="ECO:0000256" key="3">
    <source>
        <dbReference type="ARBA" id="ARBA00022806"/>
    </source>
</evidence>
<evidence type="ECO:0000313" key="10">
    <source>
        <dbReference type="Proteomes" id="UP000251144"/>
    </source>
</evidence>
<keyword evidence="1" id="KW-0547">Nucleotide-binding</keyword>
<comment type="caution">
    <text evidence="9">The sequence shown here is derived from an EMBL/GenBank/DDBJ whole genome shotgun (WGS) entry which is preliminary data.</text>
</comment>
<dbReference type="CDD" id="cd17930">
    <property type="entry name" value="DEXHc_cas3"/>
    <property type="match status" value="1"/>
</dbReference>
<keyword evidence="4" id="KW-0067">ATP-binding</keyword>
<dbReference type="SMART" id="SM00487">
    <property type="entry name" value="DEXDc"/>
    <property type="match status" value="1"/>
</dbReference>
<dbReference type="GO" id="GO:0004386">
    <property type="term" value="F:helicase activity"/>
    <property type="evidence" value="ECO:0007669"/>
    <property type="project" value="UniProtKB-KW"/>
</dbReference>
<dbReference type="NCBIfam" id="TIGR01587">
    <property type="entry name" value="cas3_core"/>
    <property type="match status" value="1"/>
</dbReference>
<proteinExistence type="predicted"/>
<dbReference type="OrthoDB" id="9810236at2"/>
<dbReference type="SUPFAM" id="SSF52540">
    <property type="entry name" value="P-loop containing nucleoside triphosphate hydrolases"/>
    <property type="match status" value="1"/>
</dbReference>
<evidence type="ECO:0000256" key="6">
    <source>
        <dbReference type="SAM" id="MobiDB-lite"/>
    </source>
</evidence>
<dbReference type="GO" id="GO:0005524">
    <property type="term" value="F:ATP binding"/>
    <property type="evidence" value="ECO:0007669"/>
    <property type="project" value="UniProtKB-KW"/>
</dbReference>
<gene>
    <name evidence="9" type="ORF">C4N26_12890</name>
</gene>
<evidence type="ECO:0000259" key="7">
    <source>
        <dbReference type="PROSITE" id="PS51192"/>
    </source>
</evidence>
<keyword evidence="9" id="KW-0255">Endonuclease</keyword>
<protein>
    <submittedName>
        <fullName evidence="9">CRISPR-associated helicase/endonuclease Cas3</fullName>
    </submittedName>
</protein>
<keyword evidence="3" id="KW-0347">Helicase</keyword>
<dbReference type="InterPro" id="IPR006474">
    <property type="entry name" value="Helicase_Cas3_CRISPR-ass_core"/>
</dbReference>
<feature type="domain" description="HD Cas3-type" evidence="8">
    <location>
        <begin position="13"/>
        <end position="166"/>
    </location>
</feature>
<evidence type="ECO:0000256" key="5">
    <source>
        <dbReference type="ARBA" id="ARBA00023118"/>
    </source>
</evidence>